<dbReference type="OrthoDB" id="2376237at2"/>
<dbReference type="Proteomes" id="UP000428330">
    <property type="component" value="Chromosome"/>
</dbReference>
<name>A0A6I6IQ95_9RHOB</name>
<dbReference type="InterPro" id="IPR021708">
    <property type="entry name" value="DUF3291"/>
</dbReference>
<reference evidence="3" key="1">
    <citation type="submission" date="2018-12" db="EMBL/GenBank/DDBJ databases">
        <title>Complete genome sequence of Roseovarius sp. MME-070.</title>
        <authorList>
            <person name="Nam Y.-D."/>
            <person name="Kang J."/>
            <person name="Chung W.-H."/>
            <person name="Park Y.S."/>
        </authorList>
    </citation>
    <scope>NUCLEOTIDE SEQUENCE [LARGE SCALE GENOMIC DNA]</scope>
    <source>
        <strain evidence="3">MME-070</strain>
    </source>
</reference>
<dbReference type="RefSeq" id="WP_157706635.1">
    <property type="nucleotide sequence ID" value="NZ_CP034348.1"/>
</dbReference>
<dbReference type="KEGG" id="rom:EI983_06820"/>
<keyword evidence="3" id="KW-1185">Reference proteome</keyword>
<dbReference type="SUPFAM" id="SSF54909">
    <property type="entry name" value="Dimeric alpha+beta barrel"/>
    <property type="match status" value="1"/>
</dbReference>
<evidence type="ECO:0000313" key="2">
    <source>
        <dbReference type="EMBL" id="QGX98003.1"/>
    </source>
</evidence>
<dbReference type="EMBL" id="CP034348">
    <property type="protein sequence ID" value="QGX98003.1"/>
    <property type="molecule type" value="Genomic_DNA"/>
</dbReference>
<gene>
    <name evidence="2" type="ORF">EI983_06820</name>
</gene>
<organism evidence="2 3">
    <name type="scientific">Roseovarius faecimaris</name>
    <dbReference type="NCBI Taxonomy" id="2494550"/>
    <lineage>
        <taxon>Bacteria</taxon>
        <taxon>Pseudomonadati</taxon>
        <taxon>Pseudomonadota</taxon>
        <taxon>Alphaproteobacteria</taxon>
        <taxon>Rhodobacterales</taxon>
        <taxon>Roseobacteraceae</taxon>
        <taxon>Roseovarius</taxon>
    </lineage>
</organism>
<evidence type="ECO:0000313" key="3">
    <source>
        <dbReference type="Proteomes" id="UP000428330"/>
    </source>
</evidence>
<accession>A0A6I6IQ95</accession>
<sequence length="149" mass="17228">MQLAQFNIGRLAYDLDDPRVADFVAGVDVLNRIAERSDGFVWKYETFAGGAVDEDVDDDPRIVVNLTVWESVATLRHYVWNTLHKHFLTRKGEWFEKLDRAHLVLWRVPTGHRPDLAEARGKLDRLRHLGASDAAFDWAWLDQDKRESA</sequence>
<protein>
    <submittedName>
        <fullName evidence="2">DUF3291 domain-containing protein</fullName>
    </submittedName>
</protein>
<dbReference type="AlphaFoldDB" id="A0A6I6IQ95"/>
<dbReference type="Pfam" id="PF11695">
    <property type="entry name" value="DUF3291"/>
    <property type="match status" value="1"/>
</dbReference>
<proteinExistence type="predicted"/>
<feature type="domain" description="DUF3291" evidence="1">
    <location>
        <begin position="3"/>
        <end position="138"/>
    </location>
</feature>
<evidence type="ECO:0000259" key="1">
    <source>
        <dbReference type="Pfam" id="PF11695"/>
    </source>
</evidence>
<dbReference type="InterPro" id="IPR011008">
    <property type="entry name" value="Dimeric_a/b-barrel"/>
</dbReference>